<gene>
    <name evidence="11" type="ORF">Q8A57_07465</name>
</gene>
<dbReference type="PANTHER" id="PTHR21320:SF3">
    <property type="entry name" value="CYTOCHROME C OXIDASE ASSEMBLY PROTEIN COX11, MITOCHONDRIAL-RELATED"/>
    <property type="match status" value="1"/>
</dbReference>
<name>A0AAW8B2Y9_9GAMM</name>
<comment type="caution">
    <text evidence="11">The sequence shown here is derived from an EMBL/GenBank/DDBJ whole genome shotgun (WGS) entry which is preliminary data.</text>
</comment>
<keyword evidence="5 10" id="KW-0812">Transmembrane</keyword>
<dbReference type="InterPro" id="IPR023471">
    <property type="entry name" value="CtaG/Cox11_dom_sf"/>
</dbReference>
<organism evidence="11 12">
    <name type="scientific">Porticoccus litoralis</name>
    <dbReference type="NCBI Taxonomy" id="434086"/>
    <lineage>
        <taxon>Bacteria</taxon>
        <taxon>Pseudomonadati</taxon>
        <taxon>Pseudomonadota</taxon>
        <taxon>Gammaproteobacteria</taxon>
        <taxon>Cellvibrionales</taxon>
        <taxon>Porticoccaceae</taxon>
        <taxon>Porticoccus</taxon>
    </lineage>
</organism>
<evidence type="ECO:0000313" key="11">
    <source>
        <dbReference type="EMBL" id="MDP1520800.1"/>
    </source>
</evidence>
<keyword evidence="9 10" id="KW-0472">Membrane</keyword>
<reference evidence="11" key="2">
    <citation type="submission" date="2023-08" db="EMBL/GenBank/DDBJ databases">
        <authorList>
            <person name="Luo J."/>
        </authorList>
    </citation>
    <scope>NUCLEOTIDE SEQUENCE</scope>
    <source>
        <strain evidence="11">DSM 25064</strain>
    </source>
</reference>
<sequence length="184" mass="20161">MSAAPNNRKLLVKLLSGAVCMFIFALFVMPPLYNMFCEITGIGGKTGGPYVASEAGVDTSRKVKVQFVATNNGAMPWQFGPKVFEVSVHPGEPTEVAFYAKNSTHRNMVAQAIPNVTPFNAAEYFHKTECFCFNQQPLKAGEDAELPLVFIVDRDLPKAITTITLSYTLFDITNQSDDSLAQVN</sequence>
<evidence type="ECO:0000256" key="1">
    <source>
        <dbReference type="ARBA" id="ARBA00004007"/>
    </source>
</evidence>
<comment type="subcellular location">
    <subcellularLocation>
        <location evidence="2">Cell inner membrane</location>
        <topology evidence="2">Single-pass type II membrane protein</topology>
        <orientation evidence="2">Periplasmic side</orientation>
    </subcellularLocation>
</comment>
<accession>A0AAW8B2Y9</accession>
<reference evidence="11" key="1">
    <citation type="journal article" date="2010" name="Int. J. Syst. Evol. Microbiol.">
        <title>Porticoccus litoralis gen. nov., sp. nov., a gammaproteobacterium isolated from the Yellow Sea.</title>
        <authorList>
            <person name="Oh H.M."/>
            <person name="Kim H."/>
            <person name="Kim K.M."/>
            <person name="Min G.S."/>
            <person name="Cho J.C."/>
        </authorList>
    </citation>
    <scope>NUCLEOTIDE SEQUENCE</scope>
    <source>
        <strain evidence="11">DSM 25064</strain>
    </source>
</reference>
<dbReference type="PANTHER" id="PTHR21320">
    <property type="entry name" value="CYTOCHROME C OXIDASE ASSEMBLY PROTEIN COX11-RELATED"/>
    <property type="match status" value="1"/>
</dbReference>
<evidence type="ECO:0000256" key="5">
    <source>
        <dbReference type="ARBA" id="ARBA00022692"/>
    </source>
</evidence>
<keyword evidence="6" id="KW-0735">Signal-anchor</keyword>
<keyword evidence="12" id="KW-1185">Reference proteome</keyword>
<keyword evidence="7 10" id="KW-1133">Transmembrane helix</keyword>
<dbReference type="GO" id="GO:0005886">
    <property type="term" value="C:plasma membrane"/>
    <property type="evidence" value="ECO:0007669"/>
    <property type="project" value="UniProtKB-SubCell"/>
</dbReference>
<protein>
    <recommendedName>
        <fullName evidence="4">Cytochrome c oxidase assembly protein CtaG</fullName>
    </recommendedName>
</protein>
<evidence type="ECO:0000256" key="6">
    <source>
        <dbReference type="ARBA" id="ARBA00022968"/>
    </source>
</evidence>
<proteinExistence type="inferred from homology"/>
<keyword evidence="8" id="KW-0186">Copper</keyword>
<feature type="transmembrane region" description="Helical" evidence="10">
    <location>
        <begin position="12"/>
        <end position="33"/>
    </location>
</feature>
<dbReference type="SUPFAM" id="SSF110111">
    <property type="entry name" value="Ctag/Cox11"/>
    <property type="match status" value="1"/>
</dbReference>
<evidence type="ECO:0000256" key="8">
    <source>
        <dbReference type="ARBA" id="ARBA00023008"/>
    </source>
</evidence>
<comment type="similarity">
    <text evidence="3">Belongs to the COX11/CtaG family.</text>
</comment>
<evidence type="ECO:0000256" key="2">
    <source>
        <dbReference type="ARBA" id="ARBA00004382"/>
    </source>
</evidence>
<evidence type="ECO:0000313" key="12">
    <source>
        <dbReference type="Proteomes" id="UP001178354"/>
    </source>
</evidence>
<dbReference type="EMBL" id="JAUUUU010000003">
    <property type="protein sequence ID" value="MDP1520800.1"/>
    <property type="molecule type" value="Genomic_DNA"/>
</dbReference>
<evidence type="ECO:0000256" key="3">
    <source>
        <dbReference type="ARBA" id="ARBA00009620"/>
    </source>
</evidence>
<dbReference type="PIRSF" id="PIRSF005413">
    <property type="entry name" value="COX11"/>
    <property type="match status" value="1"/>
</dbReference>
<evidence type="ECO:0000256" key="4">
    <source>
        <dbReference type="ARBA" id="ARBA00015384"/>
    </source>
</evidence>
<comment type="function">
    <text evidence="1">Exerts its effect at some terminal stage of cytochrome c oxidase synthesis, probably by being involved in the insertion of the copper B into subunit I.</text>
</comment>
<evidence type="ECO:0000256" key="9">
    <source>
        <dbReference type="ARBA" id="ARBA00023136"/>
    </source>
</evidence>
<dbReference type="InterPro" id="IPR007533">
    <property type="entry name" value="Cyt_c_oxidase_assmbl_CtaG"/>
</dbReference>
<dbReference type="RefSeq" id="WP_305170378.1">
    <property type="nucleotide sequence ID" value="NZ_JAUUUU010000003.1"/>
</dbReference>
<dbReference type="AlphaFoldDB" id="A0AAW8B2Y9"/>
<dbReference type="Proteomes" id="UP001178354">
    <property type="component" value="Unassembled WGS sequence"/>
</dbReference>
<dbReference type="Gene3D" id="2.60.370.10">
    <property type="entry name" value="Ctag/Cox11"/>
    <property type="match status" value="1"/>
</dbReference>
<dbReference type="NCBIfam" id="NF003465">
    <property type="entry name" value="PRK05089.1"/>
    <property type="match status" value="1"/>
</dbReference>
<dbReference type="Pfam" id="PF04442">
    <property type="entry name" value="CtaG_Cox11"/>
    <property type="match status" value="1"/>
</dbReference>
<evidence type="ECO:0000256" key="10">
    <source>
        <dbReference type="SAM" id="Phobius"/>
    </source>
</evidence>
<evidence type="ECO:0000256" key="7">
    <source>
        <dbReference type="ARBA" id="ARBA00022989"/>
    </source>
</evidence>
<dbReference type="GO" id="GO:0005507">
    <property type="term" value="F:copper ion binding"/>
    <property type="evidence" value="ECO:0007669"/>
    <property type="project" value="InterPro"/>
</dbReference>